<feature type="region of interest" description="Disordered" evidence="2">
    <location>
        <begin position="731"/>
        <end position="900"/>
    </location>
</feature>
<evidence type="ECO:0000256" key="2">
    <source>
        <dbReference type="SAM" id="MobiDB-lite"/>
    </source>
</evidence>
<feature type="compositionally biased region" description="Basic and acidic residues" evidence="2">
    <location>
        <begin position="335"/>
        <end position="344"/>
    </location>
</feature>
<feature type="compositionally biased region" description="Polar residues" evidence="2">
    <location>
        <begin position="163"/>
        <end position="178"/>
    </location>
</feature>
<feature type="compositionally biased region" description="Low complexity" evidence="2">
    <location>
        <begin position="61"/>
        <end position="92"/>
    </location>
</feature>
<dbReference type="InterPro" id="IPR036875">
    <property type="entry name" value="Znf_CCHC_sf"/>
</dbReference>
<feature type="compositionally biased region" description="Low complexity" evidence="2">
    <location>
        <begin position="864"/>
        <end position="895"/>
    </location>
</feature>
<feature type="compositionally biased region" description="Polar residues" evidence="2">
    <location>
        <begin position="517"/>
        <end position="535"/>
    </location>
</feature>
<feature type="region of interest" description="Disordered" evidence="2">
    <location>
        <begin position="1"/>
        <end position="28"/>
    </location>
</feature>
<feature type="compositionally biased region" description="Polar residues" evidence="2">
    <location>
        <begin position="954"/>
        <end position="965"/>
    </location>
</feature>
<keyword evidence="5" id="KW-1185">Reference proteome</keyword>
<evidence type="ECO:0000313" key="4">
    <source>
        <dbReference type="EMBL" id="KAK2624395.1"/>
    </source>
</evidence>
<accession>A0AAD9SX97</accession>
<feature type="compositionally biased region" description="Polar residues" evidence="2">
    <location>
        <begin position="246"/>
        <end position="255"/>
    </location>
</feature>
<dbReference type="SUPFAM" id="SSF57756">
    <property type="entry name" value="Retrovirus zinc finger-like domains"/>
    <property type="match status" value="1"/>
</dbReference>
<evidence type="ECO:0000259" key="3">
    <source>
        <dbReference type="PROSITE" id="PS50158"/>
    </source>
</evidence>
<feature type="region of interest" description="Disordered" evidence="2">
    <location>
        <begin position="931"/>
        <end position="965"/>
    </location>
</feature>
<evidence type="ECO:0000313" key="5">
    <source>
        <dbReference type="Proteomes" id="UP001285354"/>
    </source>
</evidence>
<feature type="compositionally biased region" description="Polar residues" evidence="2">
    <location>
        <begin position="93"/>
        <end position="107"/>
    </location>
</feature>
<dbReference type="Proteomes" id="UP001285354">
    <property type="component" value="Unassembled WGS sequence"/>
</dbReference>
<dbReference type="GO" id="GO:0008270">
    <property type="term" value="F:zinc ion binding"/>
    <property type="evidence" value="ECO:0007669"/>
    <property type="project" value="UniProtKB-KW"/>
</dbReference>
<feature type="compositionally biased region" description="Low complexity" evidence="2">
    <location>
        <begin position="810"/>
        <end position="823"/>
    </location>
</feature>
<feature type="compositionally biased region" description="Polar residues" evidence="2">
    <location>
        <begin position="797"/>
        <end position="809"/>
    </location>
</feature>
<dbReference type="GO" id="GO:0003676">
    <property type="term" value="F:nucleic acid binding"/>
    <property type="evidence" value="ECO:0007669"/>
    <property type="project" value="InterPro"/>
</dbReference>
<sequence length="1111" mass="121838">MSMPAWSQGGQPMMQHNGRPPPSVQRRRTNPPPVCFNCGVEGHFLVACPEATRNAPAALNPTPYQPYSAPRPPAQQQYPPQGGPAQYPPLQQSTQYGPATPQYSYGQPQALPPQTYGTPQSYARPGFQPPQYNQYPTQHGPPQLIVPGYQGPPQQYGPPAPVSYQQPPNTFPTNNASYVSNFQAPSVQHQPPQQQWNPHSSALEPAYQSTQRGDYTQQSNSVKYSNSLQPGNSTQREQSGAPVIQIQKQQPQSFPNDDCSESHYQIPTMPASLHSTAQHVSRPGSQTCTDMSPEAGIEPQVSKGANASYGSYGCRDGDTAEEDSKQVSTSTTGQEQERSNKPEEGQVGEADEEDSMFKWEFKHIFMEPPVLETIELAQTLSTSVKLTPVPLIQDWNTILTSISRHARKDNLKDFIRPMHTLPQWSELKEDPVFADIDMNGPSIPLEKLGEWISNHHAETDSDPLETVIVDEETVDMSRKRPRSDASEAQDTLGLAQAYHDPGIGNELGHHPAKRQKSNTPIPVQDNSVRISNGTTPVIHRSGTPCGDIEGDDAWAPLPGESASTPQDPTEALLASLGVTGSPKPIQREPLPQYMNDLEEVPRAQSSQPSQVAQPTLNLLVNHQVVDSASVSSNATTHNQNGPPRNYQHDPQAQHGQQLNHDVHMSPQNGPSIHQHNGPSTNGMTDPLINHNNGFSVQNQHGLLINNQHGSPVNHQNGPFVLQHGHINQQYGVRPQHSPQYGANNTYRNPQNLNSPAQNTHPYGLAHAPYSNGPPQNLHGPNQYGPGPGPPANAPYVNGQQNNYVQSNNFPQQGPPQWGLPQNQAYSHGHPVNTPQAYPHQAPPTSQQYNNPQYTSVENTPGPFQPQQQATSQQLSLQQGPQQYGQPQGQQQHSQPRNQSFSNRVQMPSTFASQQGSPTDYGHSQNRQFANQFQNSGPQSKSNHGLPSPYAPHNNIPQMNGSAQQSFSNGLCENVSLQQDLRSMNGHGSYSNSDSVQDAEIQSSTPQSTSQPAKKGTPVKEETALKQEQNILRVKMDWRDSDSAGSGQASDETGTPLSPESAMILGKLERKPDRTSYGEHKPGEKRKLSQSVVNARKKRPQPEVAEAYGRRW</sequence>
<feature type="domain" description="CCHC-type" evidence="3">
    <location>
        <begin position="35"/>
        <end position="50"/>
    </location>
</feature>
<feature type="region of interest" description="Disordered" evidence="2">
    <location>
        <begin position="630"/>
        <end position="693"/>
    </location>
</feature>
<comment type="caution">
    <text evidence="4">The sequence shown here is derived from an EMBL/GenBank/DDBJ whole genome shotgun (WGS) entry which is preliminary data.</text>
</comment>
<dbReference type="AlphaFoldDB" id="A0AAD9SX97"/>
<name>A0AAD9SX97_9HELO</name>
<feature type="region of interest" description="Disordered" evidence="2">
    <location>
        <begin position="59"/>
        <end position="178"/>
    </location>
</feature>
<keyword evidence="1" id="KW-0862">Zinc</keyword>
<protein>
    <recommendedName>
        <fullName evidence="3">CCHC-type domain-containing protein</fullName>
    </recommendedName>
</protein>
<feature type="compositionally biased region" description="Polar residues" evidence="2">
    <location>
        <begin position="982"/>
        <end position="995"/>
    </location>
</feature>
<feature type="compositionally biased region" description="Basic and acidic residues" evidence="2">
    <location>
        <begin position="1066"/>
        <end position="1086"/>
    </location>
</feature>
<feature type="region of interest" description="Disordered" evidence="2">
    <location>
        <begin position="498"/>
        <end position="539"/>
    </location>
</feature>
<feature type="compositionally biased region" description="Basic and acidic residues" evidence="2">
    <location>
        <begin position="315"/>
        <end position="325"/>
    </location>
</feature>
<feature type="compositionally biased region" description="Polar residues" evidence="2">
    <location>
        <begin position="842"/>
        <end position="858"/>
    </location>
</feature>
<feature type="compositionally biased region" description="Polar residues" evidence="2">
    <location>
        <begin position="931"/>
        <end position="944"/>
    </location>
</feature>
<feature type="region of interest" description="Disordered" evidence="2">
    <location>
        <begin position="208"/>
        <end position="353"/>
    </location>
</feature>
<dbReference type="EMBL" id="JAUBYV010000010">
    <property type="protein sequence ID" value="KAK2624395.1"/>
    <property type="molecule type" value="Genomic_DNA"/>
</dbReference>
<dbReference type="InterPro" id="IPR001878">
    <property type="entry name" value="Znf_CCHC"/>
</dbReference>
<keyword evidence="1" id="KW-0863">Zinc-finger</keyword>
<evidence type="ECO:0000256" key="1">
    <source>
        <dbReference type="PROSITE-ProRule" id="PRU00047"/>
    </source>
</evidence>
<reference evidence="4" key="1">
    <citation type="submission" date="2023-06" db="EMBL/GenBank/DDBJ databases">
        <title>Draft genome of Marssonina rosae.</title>
        <authorList>
            <person name="Cheng Q."/>
        </authorList>
    </citation>
    <scope>NUCLEOTIDE SEQUENCE</scope>
    <source>
        <strain evidence="4">R4</strain>
    </source>
</reference>
<organism evidence="4 5">
    <name type="scientific">Diplocarpon rosae</name>
    <dbReference type="NCBI Taxonomy" id="946125"/>
    <lineage>
        <taxon>Eukaryota</taxon>
        <taxon>Fungi</taxon>
        <taxon>Dikarya</taxon>
        <taxon>Ascomycota</taxon>
        <taxon>Pezizomycotina</taxon>
        <taxon>Leotiomycetes</taxon>
        <taxon>Helotiales</taxon>
        <taxon>Drepanopezizaceae</taxon>
        <taxon>Diplocarpon</taxon>
    </lineage>
</organism>
<dbReference type="PROSITE" id="PS50158">
    <property type="entry name" value="ZF_CCHC"/>
    <property type="match status" value="1"/>
</dbReference>
<feature type="compositionally biased region" description="Polar residues" evidence="2">
    <location>
        <begin position="731"/>
        <end position="760"/>
    </location>
</feature>
<feature type="compositionally biased region" description="Polar residues" evidence="2">
    <location>
        <begin position="208"/>
        <end position="238"/>
    </location>
</feature>
<feature type="compositionally biased region" description="Low complexity" evidence="2">
    <location>
        <begin position="1001"/>
        <end position="1011"/>
    </location>
</feature>
<feature type="compositionally biased region" description="Polar residues" evidence="2">
    <location>
        <begin position="273"/>
        <end position="290"/>
    </location>
</feature>
<feature type="region of interest" description="Disordered" evidence="2">
    <location>
        <begin position="982"/>
        <end position="1111"/>
    </location>
</feature>
<proteinExistence type="predicted"/>
<dbReference type="SMART" id="SM00343">
    <property type="entry name" value="ZnF_C2HC"/>
    <property type="match status" value="1"/>
</dbReference>
<gene>
    <name evidence="4" type="ORF">QTJ16_006345</name>
</gene>
<keyword evidence="1" id="KW-0479">Metal-binding</keyword>